<dbReference type="EMBL" id="OAPG01000009">
    <property type="protein sequence ID" value="SNX85175.1"/>
    <property type="molecule type" value="Genomic_DNA"/>
</dbReference>
<feature type="signal peptide" evidence="3">
    <location>
        <begin position="1"/>
        <end position="30"/>
    </location>
</feature>
<sequence>MSRTRSRPRFKPSKLALTLSLFYMHTLAFAADSPALSRRSWRPNNELPGANFILGDGKNEGKKVKGYEGEWPLWSSFRNSKVVVDDPLDPVAPAGNPQSSLSSSSTVNESGEADRTAYVCVPIGDCEQCPQQVIYLPYCRPYNNRRRVACTPVSSRDDPDAIQAALSTSIAAKTRIPKTTNTTTVTSSTALLGYEACGKSAKQEARDYFEMIAVVASIAIFSVWAFVQRQKLLFKRQNQQLLSRVTGQRRGSALPRSATVGGGTAGLRANRKKRAARLAPPISSSAGSYS</sequence>
<feature type="chain" id="PRO_5042611552" evidence="3">
    <location>
        <begin position="31"/>
        <end position="290"/>
    </location>
</feature>
<accession>A0AAJ4XM91</accession>
<dbReference type="AlphaFoldDB" id="A0AAJ4XM91"/>
<dbReference type="Proteomes" id="UP001294444">
    <property type="component" value="Unassembled WGS sequence"/>
</dbReference>
<proteinExistence type="predicted"/>
<keyword evidence="2" id="KW-1133">Transmembrane helix</keyword>
<comment type="caution">
    <text evidence="4">The sequence shown here is derived from an EMBL/GenBank/DDBJ whole genome shotgun (WGS) entry which is preliminary data.</text>
</comment>
<reference evidence="4" key="1">
    <citation type="submission" date="2023-10" db="EMBL/GenBank/DDBJ databases">
        <authorList>
            <person name="Guldener U."/>
        </authorList>
    </citation>
    <scope>NUCLEOTIDE SEQUENCE</scope>
    <source>
        <strain evidence="4">Mp4</strain>
    </source>
</reference>
<name>A0AAJ4XM91_9BASI</name>
<keyword evidence="2" id="KW-0812">Transmembrane</keyword>
<keyword evidence="3" id="KW-0732">Signal</keyword>
<gene>
    <name evidence="4" type="ORF">MEPE_03884</name>
</gene>
<evidence type="ECO:0000256" key="2">
    <source>
        <dbReference type="SAM" id="Phobius"/>
    </source>
</evidence>
<feature type="region of interest" description="Disordered" evidence="1">
    <location>
        <begin position="88"/>
        <end position="109"/>
    </location>
</feature>
<evidence type="ECO:0000313" key="4">
    <source>
        <dbReference type="EMBL" id="SNX85175.1"/>
    </source>
</evidence>
<protein>
    <submittedName>
        <fullName evidence="4">Uncharacterized protein</fullName>
    </submittedName>
</protein>
<keyword evidence="2" id="KW-0472">Membrane</keyword>
<evidence type="ECO:0000256" key="1">
    <source>
        <dbReference type="SAM" id="MobiDB-lite"/>
    </source>
</evidence>
<keyword evidence="5" id="KW-1185">Reference proteome</keyword>
<feature type="compositionally biased region" description="Low complexity" evidence="1">
    <location>
        <begin position="89"/>
        <end position="105"/>
    </location>
</feature>
<feature type="transmembrane region" description="Helical" evidence="2">
    <location>
        <begin position="208"/>
        <end position="227"/>
    </location>
</feature>
<evidence type="ECO:0000256" key="3">
    <source>
        <dbReference type="SAM" id="SignalP"/>
    </source>
</evidence>
<organism evidence="4 5">
    <name type="scientific">Melanopsichium pennsylvanicum</name>
    <dbReference type="NCBI Taxonomy" id="63383"/>
    <lineage>
        <taxon>Eukaryota</taxon>
        <taxon>Fungi</taxon>
        <taxon>Dikarya</taxon>
        <taxon>Basidiomycota</taxon>
        <taxon>Ustilaginomycotina</taxon>
        <taxon>Ustilaginomycetes</taxon>
        <taxon>Ustilaginales</taxon>
        <taxon>Ustilaginaceae</taxon>
        <taxon>Melanopsichium</taxon>
    </lineage>
</organism>
<evidence type="ECO:0000313" key="5">
    <source>
        <dbReference type="Proteomes" id="UP001294444"/>
    </source>
</evidence>
<feature type="region of interest" description="Disordered" evidence="1">
    <location>
        <begin position="252"/>
        <end position="290"/>
    </location>
</feature>